<dbReference type="Pfam" id="PF00086">
    <property type="entry name" value="Thyroglobulin_1"/>
    <property type="match status" value="1"/>
</dbReference>
<sequence length="101" mass="11432">IVQVFLGSYTGLIIELNEYAPLRIFPLVGDDDDDYPGRGDRPCDYDREVARNQKVIGNYIPQCEENGYYQKFQCINSAGECYCADADGDYLKAAEEPEDCE</sequence>
<comment type="caution">
    <text evidence="4">The sequence shown here is derived from an EMBL/GenBank/DDBJ whole genome shotgun (WGS) entry which is preliminary data.</text>
</comment>
<feature type="non-terminal residue" evidence="4">
    <location>
        <position position="1"/>
    </location>
</feature>
<dbReference type="InterPro" id="IPR036857">
    <property type="entry name" value="Thyroglobulin_1_sf"/>
</dbReference>
<feature type="disulfide bond" evidence="2">
    <location>
        <begin position="74"/>
        <end position="81"/>
    </location>
</feature>
<dbReference type="SMART" id="SM00211">
    <property type="entry name" value="TY"/>
    <property type="match status" value="1"/>
</dbReference>
<dbReference type="Proteomes" id="UP001497382">
    <property type="component" value="Unassembled WGS sequence"/>
</dbReference>
<keyword evidence="1 2" id="KW-1015">Disulfide bond</keyword>
<dbReference type="Gene3D" id="4.10.800.10">
    <property type="entry name" value="Thyroglobulin type-1"/>
    <property type="match status" value="1"/>
</dbReference>
<dbReference type="AlphaFoldDB" id="A0AAV2APV4"/>
<evidence type="ECO:0000313" key="4">
    <source>
        <dbReference type="EMBL" id="CAL1285390.1"/>
    </source>
</evidence>
<dbReference type="EMBL" id="CAXIEN010000190">
    <property type="protein sequence ID" value="CAL1285390.1"/>
    <property type="molecule type" value="Genomic_DNA"/>
</dbReference>
<evidence type="ECO:0000256" key="1">
    <source>
        <dbReference type="ARBA" id="ARBA00023157"/>
    </source>
</evidence>
<reference evidence="4 5" key="1">
    <citation type="submission" date="2024-04" db="EMBL/GenBank/DDBJ databases">
        <authorList>
            <person name="Rising A."/>
            <person name="Reimegard J."/>
            <person name="Sonavane S."/>
            <person name="Akerstrom W."/>
            <person name="Nylinder S."/>
            <person name="Hedman E."/>
            <person name="Kallberg Y."/>
        </authorList>
    </citation>
    <scope>NUCLEOTIDE SEQUENCE [LARGE SCALE GENOMIC DNA]</scope>
</reference>
<protein>
    <recommendedName>
        <fullName evidence="3">Thyroglobulin type-1 domain-containing protein</fullName>
    </recommendedName>
</protein>
<feature type="domain" description="Thyroglobulin type-1" evidence="3">
    <location>
        <begin position="40"/>
        <end position="100"/>
    </location>
</feature>
<comment type="caution">
    <text evidence="2">Lacks conserved residue(s) required for the propagation of feature annotation.</text>
</comment>
<evidence type="ECO:0000256" key="2">
    <source>
        <dbReference type="PROSITE-ProRule" id="PRU00500"/>
    </source>
</evidence>
<proteinExistence type="predicted"/>
<dbReference type="PROSITE" id="PS00484">
    <property type="entry name" value="THYROGLOBULIN_1_1"/>
    <property type="match status" value="1"/>
</dbReference>
<dbReference type="SUPFAM" id="SSF57610">
    <property type="entry name" value="Thyroglobulin type-1 domain"/>
    <property type="match status" value="1"/>
</dbReference>
<dbReference type="InterPro" id="IPR000716">
    <property type="entry name" value="Thyroglobulin_1"/>
</dbReference>
<dbReference type="PROSITE" id="PS51162">
    <property type="entry name" value="THYROGLOBULIN_1_2"/>
    <property type="match status" value="1"/>
</dbReference>
<accession>A0AAV2APV4</accession>
<evidence type="ECO:0000313" key="5">
    <source>
        <dbReference type="Proteomes" id="UP001497382"/>
    </source>
</evidence>
<dbReference type="CDD" id="cd00191">
    <property type="entry name" value="TY"/>
    <property type="match status" value="1"/>
</dbReference>
<keyword evidence="5" id="KW-1185">Reference proteome</keyword>
<name>A0AAV2APV4_9ARAC</name>
<gene>
    <name evidence="4" type="ORF">LARSCL_LOCUS13678</name>
</gene>
<evidence type="ECO:0000259" key="3">
    <source>
        <dbReference type="PROSITE" id="PS51162"/>
    </source>
</evidence>
<organism evidence="4 5">
    <name type="scientific">Larinioides sclopetarius</name>
    <dbReference type="NCBI Taxonomy" id="280406"/>
    <lineage>
        <taxon>Eukaryota</taxon>
        <taxon>Metazoa</taxon>
        <taxon>Ecdysozoa</taxon>
        <taxon>Arthropoda</taxon>
        <taxon>Chelicerata</taxon>
        <taxon>Arachnida</taxon>
        <taxon>Araneae</taxon>
        <taxon>Araneomorphae</taxon>
        <taxon>Entelegynae</taxon>
        <taxon>Araneoidea</taxon>
        <taxon>Araneidae</taxon>
        <taxon>Larinioides</taxon>
    </lineage>
</organism>